<gene>
    <name evidence="2" type="ORF">M9458_001462</name>
</gene>
<dbReference type="EMBL" id="JAMKFB020000001">
    <property type="protein sequence ID" value="KAL0203444.1"/>
    <property type="molecule type" value="Genomic_DNA"/>
</dbReference>
<feature type="non-terminal residue" evidence="2">
    <location>
        <position position="1"/>
    </location>
</feature>
<proteinExistence type="predicted"/>
<evidence type="ECO:0000313" key="2">
    <source>
        <dbReference type="EMBL" id="KAL0203444.1"/>
    </source>
</evidence>
<reference evidence="2 3" key="1">
    <citation type="submission" date="2024-05" db="EMBL/GenBank/DDBJ databases">
        <title>Genome sequencing and assembly of Indian major carp, Cirrhinus mrigala (Hamilton, 1822).</title>
        <authorList>
            <person name="Mohindra V."/>
            <person name="Chowdhury L.M."/>
            <person name="Lal K."/>
            <person name="Jena J.K."/>
        </authorList>
    </citation>
    <scope>NUCLEOTIDE SEQUENCE [LARGE SCALE GENOMIC DNA]</scope>
    <source>
        <strain evidence="2">CM1030</strain>
        <tissue evidence="2">Blood</tissue>
    </source>
</reference>
<sequence>ATVQSAPAGPVRAATGATPAQAAAVGDGAEPQLSEQPQEREPGPSGRPPRRTANHTRVSAAAGQLGPGQQCAAGE</sequence>
<organism evidence="2 3">
    <name type="scientific">Cirrhinus mrigala</name>
    <name type="common">Mrigala</name>
    <dbReference type="NCBI Taxonomy" id="683832"/>
    <lineage>
        <taxon>Eukaryota</taxon>
        <taxon>Metazoa</taxon>
        <taxon>Chordata</taxon>
        <taxon>Craniata</taxon>
        <taxon>Vertebrata</taxon>
        <taxon>Euteleostomi</taxon>
        <taxon>Actinopterygii</taxon>
        <taxon>Neopterygii</taxon>
        <taxon>Teleostei</taxon>
        <taxon>Ostariophysi</taxon>
        <taxon>Cypriniformes</taxon>
        <taxon>Cyprinidae</taxon>
        <taxon>Labeoninae</taxon>
        <taxon>Labeonini</taxon>
        <taxon>Cirrhinus</taxon>
    </lineage>
</organism>
<evidence type="ECO:0000256" key="1">
    <source>
        <dbReference type="SAM" id="MobiDB-lite"/>
    </source>
</evidence>
<comment type="caution">
    <text evidence="2">The sequence shown here is derived from an EMBL/GenBank/DDBJ whole genome shotgun (WGS) entry which is preliminary data.</text>
</comment>
<feature type="compositionally biased region" description="Low complexity" evidence="1">
    <location>
        <begin position="13"/>
        <end position="29"/>
    </location>
</feature>
<keyword evidence="3" id="KW-1185">Reference proteome</keyword>
<dbReference type="Proteomes" id="UP001529510">
    <property type="component" value="Unassembled WGS sequence"/>
</dbReference>
<evidence type="ECO:0008006" key="4">
    <source>
        <dbReference type="Google" id="ProtNLM"/>
    </source>
</evidence>
<dbReference type="AlphaFoldDB" id="A0ABD0RY16"/>
<accession>A0ABD0RY16</accession>
<protein>
    <recommendedName>
        <fullName evidence="4">Androgen receptor</fullName>
    </recommendedName>
</protein>
<evidence type="ECO:0000313" key="3">
    <source>
        <dbReference type="Proteomes" id="UP001529510"/>
    </source>
</evidence>
<name>A0ABD0RY16_CIRMR</name>
<feature type="region of interest" description="Disordered" evidence="1">
    <location>
        <begin position="1"/>
        <end position="75"/>
    </location>
</feature>